<evidence type="ECO:0000313" key="2">
    <source>
        <dbReference type="Proteomes" id="UP001549184"/>
    </source>
</evidence>
<organism evidence="1 2">
    <name type="scientific">Dyella japonica</name>
    <dbReference type="NCBI Taxonomy" id="231455"/>
    <lineage>
        <taxon>Bacteria</taxon>
        <taxon>Pseudomonadati</taxon>
        <taxon>Pseudomonadota</taxon>
        <taxon>Gammaproteobacteria</taxon>
        <taxon>Lysobacterales</taxon>
        <taxon>Rhodanobacteraceae</taxon>
        <taxon>Dyella</taxon>
    </lineage>
</organism>
<evidence type="ECO:0000313" key="1">
    <source>
        <dbReference type="EMBL" id="MET3653023.1"/>
    </source>
</evidence>
<reference evidence="1 2" key="1">
    <citation type="submission" date="2024-06" db="EMBL/GenBank/DDBJ databases">
        <title>Sorghum-associated microbial communities from plants grown in Nebraska, USA.</title>
        <authorList>
            <person name="Schachtman D."/>
        </authorList>
    </citation>
    <scope>NUCLEOTIDE SEQUENCE [LARGE SCALE GENOMIC DNA]</scope>
    <source>
        <strain evidence="1 2">1073</strain>
    </source>
</reference>
<dbReference type="Proteomes" id="UP001549184">
    <property type="component" value="Unassembled WGS sequence"/>
</dbReference>
<dbReference type="EMBL" id="JBEPMU010000004">
    <property type="protein sequence ID" value="MET3653023.1"/>
    <property type="molecule type" value="Genomic_DNA"/>
</dbReference>
<name>A0ABV2JW06_9GAMM</name>
<sequence>MSPLIAPARMFQNPVCTGYASLFAGAMTLATMTTTTTTITTGSGWVSVRD</sequence>
<protein>
    <submittedName>
        <fullName evidence="1">Uncharacterized protein</fullName>
    </submittedName>
</protein>
<proteinExistence type="predicted"/>
<keyword evidence="2" id="KW-1185">Reference proteome</keyword>
<gene>
    <name evidence="1" type="ORF">ABIC75_002759</name>
</gene>
<accession>A0ABV2JW06</accession>
<dbReference type="RefSeq" id="WP_354014426.1">
    <property type="nucleotide sequence ID" value="NZ_JBEPMU010000004.1"/>
</dbReference>
<comment type="caution">
    <text evidence="1">The sequence shown here is derived from an EMBL/GenBank/DDBJ whole genome shotgun (WGS) entry which is preliminary data.</text>
</comment>